<comment type="caution">
    <text evidence="2">The sequence shown here is derived from an EMBL/GenBank/DDBJ whole genome shotgun (WGS) entry which is preliminary data.</text>
</comment>
<dbReference type="EMBL" id="JAIFTH010000111">
    <property type="protein sequence ID" value="KAG9510614.1"/>
    <property type="molecule type" value="Genomic_DNA"/>
</dbReference>
<name>A0ABQ7SB14_9ACAR</name>
<protein>
    <submittedName>
        <fullName evidence="2">Uncharacterized protein</fullName>
    </submittedName>
</protein>
<gene>
    <name evidence="2" type="ORF">GZH46_00834</name>
</gene>
<reference evidence="2 3" key="1">
    <citation type="submission" date="2020-10" db="EMBL/GenBank/DDBJ databases">
        <authorList>
            <person name="Klimov P.B."/>
            <person name="Dyachkov S.M."/>
            <person name="Chetverikov P.E."/>
        </authorList>
    </citation>
    <scope>NUCLEOTIDE SEQUENCE [LARGE SCALE GENOMIC DNA]</scope>
    <source>
        <strain evidence="2">BMOC 18-1129-001#AD2665</strain>
        <tissue evidence="2">Entire mites</tissue>
    </source>
</reference>
<evidence type="ECO:0000256" key="1">
    <source>
        <dbReference type="SAM" id="SignalP"/>
    </source>
</evidence>
<evidence type="ECO:0000313" key="3">
    <source>
        <dbReference type="Proteomes" id="UP000825002"/>
    </source>
</evidence>
<keyword evidence="1" id="KW-0732">Signal</keyword>
<keyword evidence="3" id="KW-1185">Reference proteome</keyword>
<evidence type="ECO:0000313" key="2">
    <source>
        <dbReference type="EMBL" id="KAG9510614.1"/>
    </source>
</evidence>
<proteinExistence type="predicted"/>
<feature type="chain" id="PRO_5047520014" evidence="1">
    <location>
        <begin position="31"/>
        <end position="156"/>
    </location>
</feature>
<sequence length="156" mass="16886">MKSMRNMVVITSALVTQLVLVHYLLSPTASATFLVPKTRVCFNSMSDSFQISSCTGQTMLAPNITQAQAFCIATACLQVPITAAKTTLPLNAWFRSLGSQLKRTLAWPRSTGKQPLWFKRLAGQNGGLWGQTGASGYEMLLNGRQALSSSPLVLFA</sequence>
<accession>A0ABQ7SB14</accession>
<feature type="signal peptide" evidence="1">
    <location>
        <begin position="1"/>
        <end position="30"/>
    </location>
</feature>
<dbReference type="Proteomes" id="UP000825002">
    <property type="component" value="Unassembled WGS sequence"/>
</dbReference>
<organism evidence="2 3">
    <name type="scientific">Fragariocoptes setiger</name>
    <dbReference type="NCBI Taxonomy" id="1670756"/>
    <lineage>
        <taxon>Eukaryota</taxon>
        <taxon>Metazoa</taxon>
        <taxon>Ecdysozoa</taxon>
        <taxon>Arthropoda</taxon>
        <taxon>Chelicerata</taxon>
        <taxon>Arachnida</taxon>
        <taxon>Acari</taxon>
        <taxon>Acariformes</taxon>
        <taxon>Trombidiformes</taxon>
        <taxon>Prostigmata</taxon>
        <taxon>Eupodina</taxon>
        <taxon>Eriophyoidea</taxon>
        <taxon>Phytoptidae</taxon>
        <taxon>Fragariocoptes</taxon>
    </lineage>
</organism>